<feature type="signal peptide" evidence="1">
    <location>
        <begin position="1"/>
        <end position="25"/>
    </location>
</feature>
<gene>
    <name evidence="2" type="ORF">NCTC13028_00152</name>
</gene>
<name>A0A2X2Y555_CLOCO</name>
<dbReference type="RefSeq" id="WP_111921046.1">
    <property type="nucleotide sequence ID" value="NZ_UAWC01000001.1"/>
</dbReference>
<proteinExistence type="predicted"/>
<sequence>MIVIKKNSKIFLMMSILIMSVFIFASCGKANKESSVKEVDIYDVVKEAFVTDKGYSKELSKYISKDVFERTNIYNTYNASDPKYKKPFKVQFYLNEDSQSKEKDIIYVKMIYTVEIKDSENKTIGASGNIPITFTVEKVNDSWYIIDKYEPA</sequence>
<evidence type="ECO:0000256" key="1">
    <source>
        <dbReference type="SAM" id="SignalP"/>
    </source>
</evidence>
<dbReference type="EMBL" id="UAWC01000001">
    <property type="protein sequence ID" value="SQB33089.1"/>
    <property type="molecule type" value="Genomic_DNA"/>
</dbReference>
<dbReference type="AlphaFoldDB" id="A0A2X2Y555"/>
<feature type="chain" id="PRO_5038863199" description="Lipoprotein" evidence="1">
    <location>
        <begin position="26"/>
        <end position="152"/>
    </location>
</feature>
<reference evidence="2 3" key="1">
    <citation type="submission" date="2018-06" db="EMBL/GenBank/DDBJ databases">
        <authorList>
            <consortium name="Pathogen Informatics"/>
            <person name="Doyle S."/>
        </authorList>
    </citation>
    <scope>NUCLEOTIDE SEQUENCE [LARGE SCALE GENOMIC DNA]</scope>
    <source>
        <strain evidence="2 3">NCTC13028</strain>
    </source>
</reference>
<evidence type="ECO:0008006" key="4">
    <source>
        <dbReference type="Google" id="ProtNLM"/>
    </source>
</evidence>
<dbReference type="PROSITE" id="PS51257">
    <property type="entry name" value="PROKAR_LIPOPROTEIN"/>
    <property type="match status" value="1"/>
</dbReference>
<organism evidence="2 3">
    <name type="scientific">Clostridium cochlearium</name>
    <dbReference type="NCBI Taxonomy" id="1494"/>
    <lineage>
        <taxon>Bacteria</taxon>
        <taxon>Bacillati</taxon>
        <taxon>Bacillota</taxon>
        <taxon>Clostridia</taxon>
        <taxon>Eubacteriales</taxon>
        <taxon>Clostridiaceae</taxon>
        <taxon>Clostridium</taxon>
    </lineage>
</organism>
<keyword evidence="1" id="KW-0732">Signal</keyword>
<dbReference type="Proteomes" id="UP000250223">
    <property type="component" value="Unassembled WGS sequence"/>
</dbReference>
<evidence type="ECO:0000313" key="2">
    <source>
        <dbReference type="EMBL" id="SQB33089.1"/>
    </source>
</evidence>
<accession>A0A2X2Y555</accession>
<evidence type="ECO:0000313" key="3">
    <source>
        <dbReference type="Proteomes" id="UP000250223"/>
    </source>
</evidence>
<protein>
    <recommendedName>
        <fullName evidence="4">Lipoprotein</fullName>
    </recommendedName>
</protein>